<dbReference type="InterPro" id="IPR005123">
    <property type="entry name" value="Oxoglu/Fe-dep_dioxygenase_dom"/>
</dbReference>
<dbReference type="EMBL" id="BALE01000004">
    <property type="protein sequence ID" value="GAN52953.1"/>
    <property type="molecule type" value="Genomic_DNA"/>
</dbReference>
<evidence type="ECO:0000256" key="2">
    <source>
        <dbReference type="ARBA" id="ARBA00022723"/>
    </source>
</evidence>
<evidence type="ECO:0000256" key="1">
    <source>
        <dbReference type="ARBA" id="ARBA00001961"/>
    </source>
</evidence>
<keyword evidence="9" id="KW-1185">Reference proteome</keyword>
<evidence type="ECO:0000313" key="9">
    <source>
        <dbReference type="Proteomes" id="UP000032679"/>
    </source>
</evidence>
<comment type="cofactor">
    <cofactor evidence="1">
        <name>L-ascorbate</name>
        <dbReference type="ChEBI" id="CHEBI:38290"/>
    </cofactor>
</comment>
<dbReference type="GO" id="GO:0005506">
    <property type="term" value="F:iron ion binding"/>
    <property type="evidence" value="ECO:0007669"/>
    <property type="project" value="InterPro"/>
</dbReference>
<dbReference type="AlphaFoldDB" id="A0A0D6MI59"/>
<organism evidence="8 9">
    <name type="scientific">Tanticharoenia sakaeratensis NBRC 103193</name>
    <dbReference type="NCBI Taxonomy" id="1231623"/>
    <lineage>
        <taxon>Bacteria</taxon>
        <taxon>Pseudomonadati</taxon>
        <taxon>Pseudomonadota</taxon>
        <taxon>Alphaproteobacteria</taxon>
        <taxon>Acetobacterales</taxon>
        <taxon>Acetobacteraceae</taxon>
        <taxon>Tanticharoenia</taxon>
    </lineage>
</organism>
<keyword evidence="2" id="KW-0479">Metal-binding</keyword>
<sequence length="379" mass="41344">MGLFVTTACVLYDCRLTEDVREAVLMTIGIQVGDPAPWLVLPCSDPSGPYHFDKAGGRFVAVLLTHDAASAAPAIARIARHPGLADAVSRLIFTLTPDGAGAGLAPDPAQPGLFHLFDADRRAAHAYGYDGHGAYWVVLDPTLHVVAVLGGSDVETDMVLDLLARVPAFGDRPEAPTIPAIIMSDVFEPAFCDALITEYHTRGFQHSGVFTETVGGQTARAMDSGFKRRRDCILEDETLLDGARARILRRIVPEIGRVFQSRAGYLERVIVASYDGRERGRFGAHRDNTMLATEHRQFAISINLNDQFAGGELVFPEYGPKRFRPPAGGAAVFSCGLLHRVEPVEQGARFACLTFAYDETAAALRRRNWDRIQSEKRPA</sequence>
<dbReference type="GO" id="GO:0051213">
    <property type="term" value="F:dioxygenase activity"/>
    <property type="evidence" value="ECO:0007669"/>
    <property type="project" value="UniProtKB-KW"/>
</dbReference>
<dbReference type="PROSITE" id="PS51471">
    <property type="entry name" value="FE2OG_OXY"/>
    <property type="match status" value="1"/>
</dbReference>
<reference evidence="8 9" key="1">
    <citation type="submission" date="2012-10" db="EMBL/GenBank/DDBJ databases">
        <title>Genome sequencing of Tanticharoenia sakaeratensis NBRC 103193.</title>
        <authorList>
            <person name="Azuma Y."/>
            <person name="Hadano H."/>
            <person name="Hirakawa H."/>
            <person name="Matsushita K."/>
        </authorList>
    </citation>
    <scope>NUCLEOTIDE SEQUENCE [LARGE SCALE GENOMIC DNA]</scope>
    <source>
        <strain evidence="8 9">NBRC 103193</strain>
    </source>
</reference>
<comment type="caution">
    <text evidence="8">The sequence shown here is derived from an EMBL/GenBank/DDBJ whole genome shotgun (WGS) entry which is preliminary data.</text>
</comment>
<name>A0A0D6MI59_9PROT</name>
<dbReference type="Gene3D" id="2.60.120.620">
    <property type="entry name" value="q2cbj1_9rhob like domain"/>
    <property type="match status" value="1"/>
</dbReference>
<dbReference type="STRING" id="1231623.Tasa_004_018"/>
<keyword evidence="3" id="KW-0847">Vitamin C</keyword>
<protein>
    <submittedName>
        <fullName evidence="8">Alkyl hydroperoxide reductase/thiol specific antioxidant/Mal allergen</fullName>
    </submittedName>
</protein>
<dbReference type="Proteomes" id="UP000032679">
    <property type="component" value="Unassembled WGS sequence"/>
</dbReference>
<feature type="domain" description="Fe2OG dioxygenase" evidence="7">
    <location>
        <begin position="265"/>
        <end position="359"/>
    </location>
</feature>
<dbReference type="GO" id="GO:0016705">
    <property type="term" value="F:oxidoreductase activity, acting on paired donors, with incorporation or reduction of molecular oxygen"/>
    <property type="evidence" value="ECO:0007669"/>
    <property type="project" value="InterPro"/>
</dbReference>
<keyword evidence="5" id="KW-0560">Oxidoreductase</keyword>
<evidence type="ECO:0000256" key="4">
    <source>
        <dbReference type="ARBA" id="ARBA00022964"/>
    </source>
</evidence>
<dbReference type="SMART" id="SM00702">
    <property type="entry name" value="P4Hc"/>
    <property type="match status" value="1"/>
</dbReference>
<dbReference type="InterPro" id="IPR006620">
    <property type="entry name" value="Pro_4_hyd_alph"/>
</dbReference>
<gene>
    <name evidence="8" type="ORF">Tasa_004_018</name>
</gene>
<keyword evidence="4" id="KW-0223">Dioxygenase</keyword>
<proteinExistence type="predicted"/>
<keyword evidence="6" id="KW-0408">Iron</keyword>
<accession>A0A0D6MI59</accession>
<evidence type="ECO:0000256" key="3">
    <source>
        <dbReference type="ARBA" id="ARBA00022896"/>
    </source>
</evidence>
<evidence type="ECO:0000256" key="6">
    <source>
        <dbReference type="ARBA" id="ARBA00023004"/>
    </source>
</evidence>
<dbReference type="GO" id="GO:0031418">
    <property type="term" value="F:L-ascorbic acid binding"/>
    <property type="evidence" value="ECO:0007669"/>
    <property type="project" value="UniProtKB-KW"/>
</dbReference>
<evidence type="ECO:0000313" key="8">
    <source>
        <dbReference type="EMBL" id="GAN52953.1"/>
    </source>
</evidence>
<evidence type="ECO:0000259" key="7">
    <source>
        <dbReference type="PROSITE" id="PS51471"/>
    </source>
</evidence>
<evidence type="ECO:0000256" key="5">
    <source>
        <dbReference type="ARBA" id="ARBA00023002"/>
    </source>
</evidence>